<reference evidence="3 4" key="1">
    <citation type="submission" date="2018-03" db="EMBL/GenBank/DDBJ databases">
        <title>Comparative analysis of microorganisms from saline springs in Andes Mountain Range, Colombia.</title>
        <authorList>
            <person name="Rubin E."/>
        </authorList>
    </citation>
    <scope>NUCLEOTIDE SEQUENCE [LARGE SCALE GENOMIC DNA]</scope>
    <source>
        <strain evidence="3 4">USBA 854</strain>
    </source>
</reference>
<feature type="domain" description="DUF1468" evidence="2">
    <location>
        <begin position="9"/>
        <end position="160"/>
    </location>
</feature>
<dbReference type="InterPro" id="IPR009936">
    <property type="entry name" value="DUF1468"/>
</dbReference>
<feature type="transmembrane region" description="Helical" evidence="1">
    <location>
        <begin position="109"/>
        <end position="127"/>
    </location>
</feature>
<comment type="caution">
    <text evidence="3">The sequence shown here is derived from an EMBL/GenBank/DDBJ whole genome shotgun (WGS) entry which is preliminary data.</text>
</comment>
<gene>
    <name evidence="3" type="ORF">BCL64_11246</name>
</gene>
<proteinExistence type="predicted"/>
<evidence type="ECO:0000256" key="1">
    <source>
        <dbReference type="SAM" id="Phobius"/>
    </source>
</evidence>
<evidence type="ECO:0000313" key="3">
    <source>
        <dbReference type="EMBL" id="PRY70680.1"/>
    </source>
</evidence>
<evidence type="ECO:0000259" key="2">
    <source>
        <dbReference type="Pfam" id="PF07331"/>
    </source>
</evidence>
<organism evidence="3 4">
    <name type="scientific">Halomonas ventosae</name>
    <dbReference type="NCBI Taxonomy" id="229007"/>
    <lineage>
        <taxon>Bacteria</taxon>
        <taxon>Pseudomonadati</taxon>
        <taxon>Pseudomonadota</taxon>
        <taxon>Gammaproteobacteria</taxon>
        <taxon>Oceanospirillales</taxon>
        <taxon>Halomonadaceae</taxon>
        <taxon>Halomonas</taxon>
    </lineage>
</organism>
<sequence>MLTLTKDRALALAMLAISGILLAETRNIAPPTSWQPYGSALFPQILLGIIAVLSLLLLLRSFLMPSEVPKGETDRPRRSPAAWVRHNAIVLSLFGLFGLYALLLPLIGYLPATLGFLVTSLALLLGIDTRRKWIINLAVSCTIAPLVYVIFRFVLNVWLP</sequence>
<dbReference type="Proteomes" id="UP000239896">
    <property type="component" value="Unassembled WGS sequence"/>
</dbReference>
<keyword evidence="1" id="KW-0472">Membrane</keyword>
<protein>
    <submittedName>
        <fullName evidence="3">Putative tricarboxylic transport membrane protein</fullName>
    </submittedName>
</protein>
<keyword evidence="4" id="KW-1185">Reference proteome</keyword>
<name>A0A2T0VKE3_9GAMM</name>
<dbReference type="EMBL" id="PVTM01000012">
    <property type="protein sequence ID" value="PRY70680.1"/>
    <property type="molecule type" value="Genomic_DNA"/>
</dbReference>
<feature type="transmembrane region" description="Helical" evidence="1">
    <location>
        <begin position="84"/>
        <end position="103"/>
    </location>
</feature>
<keyword evidence="1" id="KW-0812">Transmembrane</keyword>
<dbReference type="Pfam" id="PF07331">
    <property type="entry name" value="TctB"/>
    <property type="match status" value="1"/>
</dbReference>
<dbReference type="RefSeq" id="WP_106231515.1">
    <property type="nucleotide sequence ID" value="NZ_PVTM01000012.1"/>
</dbReference>
<evidence type="ECO:0000313" key="4">
    <source>
        <dbReference type="Proteomes" id="UP000239896"/>
    </source>
</evidence>
<accession>A0A2T0VKE3</accession>
<feature type="transmembrane region" description="Helical" evidence="1">
    <location>
        <begin position="41"/>
        <end position="63"/>
    </location>
</feature>
<dbReference type="AlphaFoldDB" id="A0A2T0VKE3"/>
<keyword evidence="1" id="KW-1133">Transmembrane helix</keyword>
<feature type="transmembrane region" description="Helical" evidence="1">
    <location>
        <begin position="134"/>
        <end position="155"/>
    </location>
</feature>